<organism evidence="1 2">
    <name type="scientific">Thalictrum thalictroides</name>
    <name type="common">Rue-anemone</name>
    <name type="synonym">Anemone thalictroides</name>
    <dbReference type="NCBI Taxonomy" id="46969"/>
    <lineage>
        <taxon>Eukaryota</taxon>
        <taxon>Viridiplantae</taxon>
        <taxon>Streptophyta</taxon>
        <taxon>Embryophyta</taxon>
        <taxon>Tracheophyta</taxon>
        <taxon>Spermatophyta</taxon>
        <taxon>Magnoliopsida</taxon>
        <taxon>Ranunculales</taxon>
        <taxon>Ranunculaceae</taxon>
        <taxon>Thalictroideae</taxon>
        <taxon>Thalictrum</taxon>
    </lineage>
</organism>
<accession>A0A7J6W4I0</accession>
<proteinExistence type="predicted"/>
<keyword evidence="2" id="KW-1185">Reference proteome</keyword>
<dbReference type="EMBL" id="JABWDY010021603">
    <property type="protein sequence ID" value="KAF5192286.1"/>
    <property type="molecule type" value="Genomic_DNA"/>
</dbReference>
<evidence type="ECO:0000313" key="2">
    <source>
        <dbReference type="Proteomes" id="UP000554482"/>
    </source>
</evidence>
<dbReference type="Proteomes" id="UP000554482">
    <property type="component" value="Unassembled WGS sequence"/>
</dbReference>
<reference evidence="1 2" key="1">
    <citation type="submission" date="2020-06" db="EMBL/GenBank/DDBJ databases">
        <title>Transcriptomic and genomic resources for Thalictrum thalictroides and T. hernandezii: Facilitating candidate gene discovery in an emerging model plant lineage.</title>
        <authorList>
            <person name="Arias T."/>
            <person name="Riano-Pachon D.M."/>
            <person name="Di Stilio V.S."/>
        </authorList>
    </citation>
    <scope>NUCLEOTIDE SEQUENCE [LARGE SCALE GENOMIC DNA]</scope>
    <source>
        <strain evidence="2">cv. WT478/WT964</strain>
        <tissue evidence="1">Leaves</tissue>
    </source>
</reference>
<comment type="caution">
    <text evidence="1">The sequence shown here is derived from an EMBL/GenBank/DDBJ whole genome shotgun (WGS) entry which is preliminary data.</text>
</comment>
<sequence>MLRNASFRILQSHQITSCGSHRPPAARLPHPFTTSLPSQTSIPVAGPTVCASLSSPWTFLKCSASPTG</sequence>
<protein>
    <submittedName>
        <fullName evidence="1">Uncharacterized protein</fullName>
    </submittedName>
</protein>
<evidence type="ECO:0000313" key="1">
    <source>
        <dbReference type="EMBL" id="KAF5192286.1"/>
    </source>
</evidence>
<dbReference type="AlphaFoldDB" id="A0A7J6W4I0"/>
<gene>
    <name evidence="1" type="ORF">FRX31_018127</name>
</gene>
<name>A0A7J6W4I0_THATH</name>